<feature type="compositionally biased region" description="Basic and acidic residues" evidence="1">
    <location>
        <begin position="254"/>
        <end position="263"/>
    </location>
</feature>
<dbReference type="Proteomes" id="UP000324800">
    <property type="component" value="Unassembled WGS sequence"/>
</dbReference>
<feature type="compositionally biased region" description="Polar residues" evidence="1">
    <location>
        <begin position="76"/>
        <end position="86"/>
    </location>
</feature>
<accession>A0A5J4W0B0</accession>
<feature type="compositionally biased region" description="Basic and acidic residues" evidence="1">
    <location>
        <begin position="50"/>
        <end position="60"/>
    </location>
</feature>
<feature type="compositionally biased region" description="Low complexity" evidence="1">
    <location>
        <begin position="131"/>
        <end position="144"/>
    </location>
</feature>
<protein>
    <submittedName>
        <fullName evidence="2">Uncharacterized protein</fullName>
    </submittedName>
</protein>
<dbReference type="AlphaFoldDB" id="A0A5J4W0B0"/>
<name>A0A5J4W0B0_9EUKA</name>
<feature type="compositionally biased region" description="Basic and acidic residues" evidence="1">
    <location>
        <begin position="197"/>
        <end position="215"/>
    </location>
</feature>
<proteinExistence type="predicted"/>
<feature type="compositionally biased region" description="Polar residues" evidence="1">
    <location>
        <begin position="408"/>
        <end position="425"/>
    </location>
</feature>
<feature type="compositionally biased region" description="Polar residues" evidence="1">
    <location>
        <begin position="308"/>
        <end position="318"/>
    </location>
</feature>
<organism evidence="2 3">
    <name type="scientific">Streblomastix strix</name>
    <dbReference type="NCBI Taxonomy" id="222440"/>
    <lineage>
        <taxon>Eukaryota</taxon>
        <taxon>Metamonada</taxon>
        <taxon>Preaxostyla</taxon>
        <taxon>Oxymonadida</taxon>
        <taxon>Streblomastigidae</taxon>
        <taxon>Streblomastix</taxon>
    </lineage>
</organism>
<feature type="compositionally biased region" description="Polar residues" evidence="1">
    <location>
        <begin position="377"/>
        <end position="391"/>
    </location>
</feature>
<evidence type="ECO:0000313" key="3">
    <source>
        <dbReference type="Proteomes" id="UP000324800"/>
    </source>
</evidence>
<evidence type="ECO:0000313" key="2">
    <source>
        <dbReference type="EMBL" id="KAA6388381.1"/>
    </source>
</evidence>
<feature type="region of interest" description="Disordered" evidence="1">
    <location>
        <begin position="117"/>
        <end position="425"/>
    </location>
</feature>
<feature type="compositionally biased region" description="Basic and acidic residues" evidence="1">
    <location>
        <begin position="366"/>
        <end position="376"/>
    </location>
</feature>
<dbReference type="EMBL" id="SNRW01004008">
    <property type="protein sequence ID" value="KAA6388381.1"/>
    <property type="molecule type" value="Genomic_DNA"/>
</dbReference>
<comment type="caution">
    <text evidence="2">The sequence shown here is derived from an EMBL/GenBank/DDBJ whole genome shotgun (WGS) entry which is preliminary data.</text>
</comment>
<feature type="region of interest" description="Disordered" evidence="1">
    <location>
        <begin position="461"/>
        <end position="489"/>
    </location>
</feature>
<sequence>MNRKSALHVKGEENGNVSSLGGFRITPFSLREENEDGSFDELGNFTLSNNERRDRQKDAWLEQYEESFGSKPFQLPGSTQPQKGLSSTINTLKNFQSKSSEDKSVEEQVLNRMKRTLEDIEVDEQQDNSNDENSNSNDLIQQKPKNNKKSKKRQKDDEEDDSDSQGWGDDISKKKKRKGIIDINEDDEDEDDENDENNEKIEKEQRLKEKSDLNQRNKANIQLKKGQFKDLDTAQHELIQNQIQQEEEEEEEEEQKKEGKDVENQDELLQVQYEAKQRQKAFEREKARLKAEEDDKEVIRRALEKNNDSINSGLQSKSQQRKSDLNERGINDSKPKKRNRIAFGIDSSFDGVEEQDQDQQQQYSESELKADGDIQYKNKNQNQTQSGSQIGINRKRRRLDADNEENSSEVGITNSSGINKAQQSDKQIISPITALRKELLTLLLPGENVYAALRRLKKDLDKEKKEKRNQNMNKKKQPDQQNKEQQANNLQQMQVANTSTNTMQVFMRITSIADELLQQYGYNNAYDDKYEDISQLIANS</sequence>
<reference evidence="2 3" key="1">
    <citation type="submission" date="2019-03" db="EMBL/GenBank/DDBJ databases">
        <title>Single cell metagenomics reveals metabolic interactions within the superorganism composed of flagellate Streblomastix strix and complex community of Bacteroidetes bacteria on its surface.</title>
        <authorList>
            <person name="Treitli S.C."/>
            <person name="Kolisko M."/>
            <person name="Husnik F."/>
            <person name="Keeling P."/>
            <person name="Hampl V."/>
        </authorList>
    </citation>
    <scope>NUCLEOTIDE SEQUENCE [LARGE SCALE GENOMIC DNA]</scope>
    <source>
        <strain evidence="2">ST1C</strain>
    </source>
</reference>
<feature type="region of interest" description="Disordered" evidence="1">
    <location>
        <begin position="35"/>
        <end position="86"/>
    </location>
</feature>
<feature type="compositionally biased region" description="Acidic residues" evidence="1">
    <location>
        <begin position="119"/>
        <end position="130"/>
    </location>
</feature>
<feature type="compositionally biased region" description="Basic and acidic residues" evidence="1">
    <location>
        <begin position="321"/>
        <end position="334"/>
    </location>
</feature>
<gene>
    <name evidence="2" type="ORF">EZS28_016093</name>
</gene>
<feature type="region of interest" description="Disordered" evidence="1">
    <location>
        <begin position="1"/>
        <end position="23"/>
    </location>
</feature>
<dbReference type="OrthoDB" id="331341at2759"/>
<feature type="compositionally biased region" description="Basic and acidic residues" evidence="1">
    <location>
        <begin position="275"/>
        <end position="307"/>
    </location>
</feature>
<evidence type="ECO:0000256" key="1">
    <source>
        <dbReference type="SAM" id="MobiDB-lite"/>
    </source>
</evidence>
<feature type="compositionally biased region" description="Acidic residues" evidence="1">
    <location>
        <begin position="183"/>
        <end position="196"/>
    </location>
</feature>